<keyword evidence="1" id="KW-0489">Methyltransferase</keyword>
<dbReference type="EnsemblPlants" id="TraesCS2D02G499600.2">
    <property type="protein sequence ID" value="TraesCS2D02G499600.2"/>
    <property type="gene ID" value="TraesCS2D02G499600"/>
</dbReference>
<gene>
    <name evidence="4" type="primary">LOC123054837</name>
</gene>
<dbReference type="Gramene" id="TraesCS2D03G1113200.2">
    <property type="protein sequence ID" value="TraesCS2D03G1113200.2.CDS"/>
    <property type="gene ID" value="TraesCS2D03G1113200"/>
</dbReference>
<dbReference type="InterPro" id="IPR029063">
    <property type="entry name" value="SAM-dependent_MTases_sf"/>
</dbReference>
<keyword evidence="5" id="KW-1185">Reference proteome</keyword>
<dbReference type="AlphaFoldDB" id="A0A3B6DLT4"/>
<name>A0A3B6DLT4_WHEAT</name>
<dbReference type="Proteomes" id="UP000019116">
    <property type="component" value="Chromosome 2D"/>
</dbReference>
<reference evidence="4" key="2">
    <citation type="submission" date="2018-10" db="UniProtKB">
        <authorList>
            <consortium name="EnsemblPlants"/>
        </authorList>
    </citation>
    <scope>IDENTIFICATION</scope>
</reference>
<evidence type="ECO:0000313" key="5">
    <source>
        <dbReference type="Proteomes" id="UP000019116"/>
    </source>
</evidence>
<reference evidence="4" key="1">
    <citation type="submission" date="2018-08" db="EMBL/GenBank/DDBJ databases">
        <authorList>
            <person name="Rossello M."/>
        </authorList>
    </citation>
    <scope>NUCLEOTIDE SEQUENCE [LARGE SCALE GENOMIC DNA]</scope>
    <source>
        <strain evidence="4">cv. Chinese Spring</strain>
    </source>
</reference>
<sequence length="206" mass="22972">MNDLMSAGLHRLWKDRLISKLNPFPGMKHLDVAGGTGDVAFRVVERIKSVSHRATQGTLTDMEEDTHIYVCDINPNMLEVGKKRAAEKGYNEEQCLSWVQGDAEALSFEDGSMDGYTIAFGIRNVTHIEKALSEAYSYDIYSFSVIPAVGELVAGDRQSYQYLVESIRRFPKQEKFAQMIQEAGFEAVEYENLVGGVVAIHSGVKL</sequence>
<keyword evidence="3" id="KW-0949">S-adenosyl-L-methionine</keyword>
<dbReference type="SUPFAM" id="SSF53335">
    <property type="entry name" value="S-adenosyl-L-methionine-dependent methyltransferases"/>
    <property type="match status" value="1"/>
</dbReference>
<dbReference type="GO" id="GO:0008168">
    <property type="term" value="F:methyltransferase activity"/>
    <property type="evidence" value="ECO:0007669"/>
    <property type="project" value="UniProtKB-KW"/>
</dbReference>
<dbReference type="Gene3D" id="3.40.50.150">
    <property type="entry name" value="Vaccinia Virus protein VP39"/>
    <property type="match status" value="1"/>
</dbReference>
<organism evidence="4">
    <name type="scientific">Triticum aestivum</name>
    <name type="common">Wheat</name>
    <dbReference type="NCBI Taxonomy" id="4565"/>
    <lineage>
        <taxon>Eukaryota</taxon>
        <taxon>Viridiplantae</taxon>
        <taxon>Streptophyta</taxon>
        <taxon>Embryophyta</taxon>
        <taxon>Tracheophyta</taxon>
        <taxon>Spermatophyta</taxon>
        <taxon>Magnoliopsida</taxon>
        <taxon>Liliopsida</taxon>
        <taxon>Poales</taxon>
        <taxon>Poaceae</taxon>
        <taxon>BOP clade</taxon>
        <taxon>Pooideae</taxon>
        <taxon>Triticodae</taxon>
        <taxon>Triticeae</taxon>
        <taxon>Triticinae</taxon>
        <taxon>Triticum</taxon>
    </lineage>
</organism>
<proteinExistence type="predicted"/>
<evidence type="ECO:0000256" key="3">
    <source>
        <dbReference type="ARBA" id="ARBA00022691"/>
    </source>
</evidence>
<keyword evidence="2" id="KW-0808">Transferase</keyword>
<dbReference type="SMR" id="A0A3B6DLT4"/>
<dbReference type="PANTHER" id="PTHR43591:SF24">
    <property type="entry name" value="2-METHOXY-6-POLYPRENYL-1,4-BENZOQUINOL METHYLASE, MITOCHONDRIAL"/>
    <property type="match status" value="1"/>
</dbReference>
<dbReference type="Gramene" id="TraesCS2D02G499600.2">
    <property type="protein sequence ID" value="TraesCS2D02G499600.2"/>
    <property type="gene ID" value="TraesCS2D02G499600"/>
</dbReference>
<dbReference type="GO" id="GO:0032259">
    <property type="term" value="P:methylation"/>
    <property type="evidence" value="ECO:0007669"/>
    <property type="project" value="UniProtKB-KW"/>
</dbReference>
<dbReference type="InterPro" id="IPR004033">
    <property type="entry name" value="UbiE/COQ5_MeTrFase"/>
</dbReference>
<dbReference type="CDD" id="cd02440">
    <property type="entry name" value="AdoMet_MTases"/>
    <property type="match status" value="1"/>
</dbReference>
<dbReference type="PaxDb" id="4565-Traes_2AL_FCC5704DE.1"/>
<protein>
    <submittedName>
        <fullName evidence="4">Coenzyme Q5, methyltransferase</fullName>
    </submittedName>
</protein>
<accession>A0A3B6DLT4</accession>
<dbReference type="PROSITE" id="PS51608">
    <property type="entry name" value="SAM_MT_UBIE"/>
    <property type="match status" value="1"/>
</dbReference>
<dbReference type="OrthoDB" id="6329284at2759"/>
<evidence type="ECO:0000256" key="1">
    <source>
        <dbReference type="ARBA" id="ARBA00022603"/>
    </source>
</evidence>
<dbReference type="PANTHER" id="PTHR43591">
    <property type="entry name" value="METHYLTRANSFERASE"/>
    <property type="match status" value="1"/>
</dbReference>
<dbReference type="Pfam" id="PF01209">
    <property type="entry name" value="Ubie_methyltran"/>
    <property type="match status" value="2"/>
</dbReference>
<evidence type="ECO:0000256" key="2">
    <source>
        <dbReference type="ARBA" id="ARBA00022679"/>
    </source>
</evidence>
<evidence type="ECO:0000313" key="4">
    <source>
        <dbReference type="EnsemblPlants" id="TraesCS2D02G499600.2"/>
    </source>
</evidence>